<evidence type="ECO:0000256" key="4">
    <source>
        <dbReference type="ARBA" id="ARBA00022989"/>
    </source>
</evidence>
<feature type="transmembrane region" description="Helical" evidence="8">
    <location>
        <begin position="33"/>
        <end position="60"/>
    </location>
</feature>
<protein>
    <recommendedName>
        <fullName evidence="9">G-protein coupled receptors family 1 profile domain-containing protein</fullName>
    </recommendedName>
</protein>
<organism evidence="10 11">
    <name type="scientific">Trichoplax adhaerens</name>
    <name type="common">Trichoplax reptans</name>
    <dbReference type="NCBI Taxonomy" id="10228"/>
    <lineage>
        <taxon>Eukaryota</taxon>
        <taxon>Metazoa</taxon>
        <taxon>Placozoa</taxon>
        <taxon>Uniplacotomia</taxon>
        <taxon>Trichoplacea</taxon>
        <taxon>Trichoplacidae</taxon>
        <taxon>Trichoplax</taxon>
    </lineage>
</organism>
<keyword evidence="5 8" id="KW-0472">Membrane</keyword>
<keyword evidence="4 8" id="KW-1133">Transmembrane helix</keyword>
<dbReference type="EMBL" id="DS985258">
    <property type="protein sequence ID" value="EDV20639.1"/>
    <property type="molecule type" value="Genomic_DNA"/>
</dbReference>
<keyword evidence="2" id="KW-1003">Cell membrane</keyword>
<dbReference type="InParanoid" id="B3S9E9"/>
<dbReference type="GeneID" id="6758052"/>
<evidence type="ECO:0000256" key="6">
    <source>
        <dbReference type="ARBA" id="ARBA00023170"/>
    </source>
</evidence>
<feature type="transmembrane region" description="Helical" evidence="8">
    <location>
        <begin position="72"/>
        <end position="93"/>
    </location>
</feature>
<evidence type="ECO:0000259" key="9">
    <source>
        <dbReference type="PROSITE" id="PS50262"/>
    </source>
</evidence>
<keyword evidence="3 8" id="KW-0812">Transmembrane</keyword>
<dbReference type="PhylomeDB" id="B3S9E9"/>
<dbReference type="FunFam" id="1.20.1070.10:FF:001218">
    <property type="entry name" value="Predicted protein"/>
    <property type="match status" value="1"/>
</dbReference>
<feature type="compositionally biased region" description="Low complexity" evidence="7">
    <location>
        <begin position="300"/>
        <end position="312"/>
    </location>
</feature>
<dbReference type="GO" id="GO:0005886">
    <property type="term" value="C:plasma membrane"/>
    <property type="evidence" value="ECO:0000318"/>
    <property type="project" value="GO_Central"/>
</dbReference>
<evidence type="ECO:0000256" key="7">
    <source>
        <dbReference type="SAM" id="MobiDB-lite"/>
    </source>
</evidence>
<evidence type="ECO:0000313" key="11">
    <source>
        <dbReference type="Proteomes" id="UP000009022"/>
    </source>
</evidence>
<evidence type="ECO:0000256" key="1">
    <source>
        <dbReference type="ARBA" id="ARBA00004651"/>
    </source>
</evidence>
<feature type="transmembrane region" description="Helical" evidence="8">
    <location>
        <begin position="161"/>
        <end position="183"/>
    </location>
</feature>
<keyword evidence="11" id="KW-1185">Reference proteome</keyword>
<dbReference type="PANTHER" id="PTHR24241">
    <property type="entry name" value="NEUROPEPTIDE RECEPTOR-RELATED G-PROTEIN COUPLED RECEPTOR"/>
    <property type="match status" value="1"/>
</dbReference>
<dbReference type="Pfam" id="PF00001">
    <property type="entry name" value="7tm_1"/>
    <property type="match status" value="1"/>
</dbReference>
<reference evidence="10 11" key="1">
    <citation type="journal article" date="2008" name="Nature">
        <title>The Trichoplax genome and the nature of placozoans.</title>
        <authorList>
            <person name="Srivastava M."/>
            <person name="Begovic E."/>
            <person name="Chapman J."/>
            <person name="Putnam N.H."/>
            <person name="Hellsten U."/>
            <person name="Kawashima T."/>
            <person name="Kuo A."/>
            <person name="Mitros T."/>
            <person name="Salamov A."/>
            <person name="Carpenter M.L."/>
            <person name="Signorovitch A.Y."/>
            <person name="Moreno M.A."/>
            <person name="Kamm K."/>
            <person name="Grimwood J."/>
            <person name="Schmutz J."/>
            <person name="Shapiro H."/>
            <person name="Grigoriev I.V."/>
            <person name="Buss L.W."/>
            <person name="Schierwater B."/>
            <person name="Dellaporta S.L."/>
            <person name="Rokhsar D.S."/>
        </authorList>
    </citation>
    <scope>NUCLEOTIDE SEQUENCE [LARGE SCALE GENOMIC DNA]</scope>
    <source>
        <strain evidence="10 11">Grell-BS-1999</strain>
    </source>
</reference>
<dbReference type="PROSITE" id="PS50262">
    <property type="entry name" value="G_PROTEIN_RECEP_F1_2"/>
    <property type="match status" value="1"/>
</dbReference>
<evidence type="ECO:0000256" key="8">
    <source>
        <dbReference type="SAM" id="Phobius"/>
    </source>
</evidence>
<dbReference type="PRINTS" id="PR00237">
    <property type="entry name" value="GPCRRHODOPSN"/>
</dbReference>
<evidence type="ECO:0000256" key="3">
    <source>
        <dbReference type="ARBA" id="ARBA00022692"/>
    </source>
</evidence>
<dbReference type="CTD" id="6758052"/>
<feature type="region of interest" description="Disordered" evidence="7">
    <location>
        <begin position="327"/>
        <end position="355"/>
    </location>
</feature>
<dbReference type="RefSeq" id="XP_002116839.1">
    <property type="nucleotide sequence ID" value="XM_002116803.1"/>
</dbReference>
<feature type="compositionally biased region" description="Low complexity" evidence="7">
    <location>
        <begin position="256"/>
        <end position="286"/>
    </location>
</feature>
<dbReference type="Gene3D" id="1.20.1070.10">
    <property type="entry name" value="Rhodopsin 7-helix transmembrane proteins"/>
    <property type="match status" value="2"/>
</dbReference>
<accession>B3S9E9</accession>
<feature type="transmembrane region" description="Helical" evidence="8">
    <location>
        <begin position="400"/>
        <end position="425"/>
    </location>
</feature>
<comment type="subcellular location">
    <subcellularLocation>
        <location evidence="1">Cell membrane</location>
        <topology evidence="1">Multi-pass membrane protein</topology>
    </subcellularLocation>
</comment>
<dbReference type="InterPro" id="IPR017452">
    <property type="entry name" value="GPCR_Rhodpsn_7TM"/>
</dbReference>
<dbReference type="KEGG" id="tad:TRIADDRAFT_60881"/>
<dbReference type="GO" id="GO:0007186">
    <property type="term" value="P:G protein-coupled receptor signaling pathway"/>
    <property type="evidence" value="ECO:0000318"/>
    <property type="project" value="GO_Central"/>
</dbReference>
<keyword evidence="6" id="KW-0675">Receptor</keyword>
<dbReference type="HOGENOM" id="CLU_549002_0_0_1"/>
<dbReference type="SUPFAM" id="SSF81321">
    <property type="entry name" value="Family A G protein-coupled receptor-like"/>
    <property type="match status" value="1"/>
</dbReference>
<dbReference type="GO" id="GO:0004930">
    <property type="term" value="F:G protein-coupled receptor activity"/>
    <property type="evidence" value="ECO:0000318"/>
    <property type="project" value="GO_Central"/>
</dbReference>
<gene>
    <name evidence="10" type="ORF">TRIADDRAFT_60881</name>
</gene>
<evidence type="ECO:0000256" key="5">
    <source>
        <dbReference type="ARBA" id="ARBA00023136"/>
    </source>
</evidence>
<evidence type="ECO:0000256" key="2">
    <source>
        <dbReference type="ARBA" id="ARBA00022475"/>
    </source>
</evidence>
<feature type="transmembrane region" description="Helical" evidence="8">
    <location>
        <begin position="203"/>
        <end position="228"/>
    </location>
</feature>
<feature type="domain" description="G-protein coupled receptors family 1 profile" evidence="9">
    <location>
        <begin position="55"/>
        <end position="461"/>
    </location>
</feature>
<feature type="transmembrane region" description="Helical" evidence="8">
    <location>
        <begin position="113"/>
        <end position="141"/>
    </location>
</feature>
<dbReference type="GO" id="GO:0032870">
    <property type="term" value="P:cellular response to hormone stimulus"/>
    <property type="evidence" value="ECO:0000318"/>
    <property type="project" value="GO_Central"/>
</dbReference>
<dbReference type="AlphaFoldDB" id="B3S9E9"/>
<dbReference type="PANTHER" id="PTHR24241:SF76">
    <property type="entry name" value="NEUROPEPTIDE SIFAMIDE RECEPTOR"/>
    <property type="match status" value="1"/>
</dbReference>
<feature type="region of interest" description="Disordered" evidence="7">
    <location>
        <begin position="254"/>
        <end position="312"/>
    </location>
</feature>
<dbReference type="InterPro" id="IPR000276">
    <property type="entry name" value="GPCR_Rhodpsn"/>
</dbReference>
<proteinExistence type="predicted"/>
<feature type="transmembrane region" description="Helical" evidence="8">
    <location>
        <begin position="437"/>
        <end position="460"/>
    </location>
</feature>
<dbReference type="Proteomes" id="UP000009022">
    <property type="component" value="Unassembled WGS sequence"/>
</dbReference>
<evidence type="ECO:0000313" key="10">
    <source>
        <dbReference type="EMBL" id="EDV20639.1"/>
    </source>
</evidence>
<dbReference type="CDD" id="cd00637">
    <property type="entry name" value="7tm_classA_rhodopsin-like"/>
    <property type="match status" value="1"/>
</dbReference>
<name>B3S9E9_TRIAD</name>
<sequence length="497" mass="57594">MSHNFTEWSLFGQIHQLLSYTDLFLPDSKQLDIIIAVLTPMIIMDMIVCLLGILINIFIIKIALRDQSNLNAIQCLLVNLSLSYTVCIILVLLQKLTVEIIINVQVDNIDPNLVLYLCKAVMIIQLAIYNTAMITLSVICIEQLRQISLTFGRKLTRSFTLSYVVPSTWFIGIAIALPLMKYVNPTVPEELFLCEIQYNVDLIGSLIYIIFLVIMIYLLPGTLVVVCYGKIAYKMKQSDWGRSSGKRLARPRVRFSSSQLPQQQQHGPQQAQPSQQSQQMHQLPLPRRLPKLPSRRRNESLPQLQQPLTSQPSQQLNQCLQQPLESLQQPSLQKSQQDQQSQQPSQSQTQQEELQLQPVKLQRKRICIRNRNSPLYQLTPRQKQRLEILRRRKTKIIRMLYILIALYLLFTTIWIIVTLLSIFIIPRHDDSYHHLSYLVPILLESGDLFFLSSCISIPFLNIIYNDKLRQALPTCWRSHRHWSISNNVITVRPDHLK</sequence>